<dbReference type="PRINTS" id="PR00019">
    <property type="entry name" value="LEURICHRPT"/>
</dbReference>
<gene>
    <name evidence="4" type="ORF">Fcan01_23346</name>
</gene>
<dbReference type="AlphaFoldDB" id="A0A226DA74"/>
<dbReference type="PANTHER" id="PTHR45617">
    <property type="entry name" value="LEUCINE RICH REPEAT FAMILY PROTEIN"/>
    <property type="match status" value="1"/>
</dbReference>
<sequence length="898" mass="99596">MELKMEESKLERSGIRLLSPCPSTTSSYTVSSPSTPLSSRARSSSSDDNNGGRRRGPRWKRMISFHLNPNLVAVLIFSLLFSSRIFSSVEGNSEIEACVRLMHSGQNPNSDGASATGHSGGGGSSSAGAEHFEVLCNIRKIHVNLDIDNLTSFIPSGNRGGMMDSTTITKLKIACNDILFFESQLSPGQFSGLSELRELEIDRCKLTHLNFDFLSGLRHLRRLTINTGNSEWAGHRSLEVSGTLEQMPQLHHISIISSGVWKFPEKFLCQDFTKLSSSIQTANYSYNLLTDIDDLGLPGGMVERSGGFLSRISTSSPSGDSAMTGDGCLGNLKVLDLSHNALRNIGSRRLERMTRLHELHLQNNMIGEFDDSAFTGLGQLKLLNLSSNRLIALPPTIFEPVKLIQNLNLMNNSLTVLSPGLFTGLEHLLILDLSMNNLESQWITSEVFKSLVRLVILSLASNKLTNIGPTTFNELYSVQSLDLSSNLISEILPETFSQMKNLHTLSISNNRISYVDGKMLSHLFILRSLYLNHNKIQKIHESAFTNCTSLHDLQIANNRLENLPASIKSLGYLKTLDIGENLISQVSNTSFTGMNALYGLRMVDNKIESLPPGFCSSMKSLRVLNLSQNKIKQISSSAFTSCPEIRVLRLDTNSLQELPPTLAPQLPSLLWLNVSENQLRRVDYHLLPASIEWLDLSYNAIETLSTPTNVNTSTLTTERSTSRLRVMDISYNKLKSLDQTGIPSTLEILKVNNNNLRTVAPHTFIQSSQLRRVELVGNQLENIPLSGLRLPPIPVGRPLPEVTLGGNPFLCNCEMEWLSRINQLSALRQHPTVLDLDAIVCRLSYSRTVTHIPLPDIKPQDFLCPYKSHCFALCHCCEFDACDCEMSCPSNCTCYHGE</sequence>
<keyword evidence="2" id="KW-0677">Repeat</keyword>
<feature type="region of interest" description="Disordered" evidence="3">
    <location>
        <begin position="1"/>
        <end position="56"/>
    </location>
</feature>
<accession>A0A226DA74</accession>
<evidence type="ECO:0000256" key="2">
    <source>
        <dbReference type="ARBA" id="ARBA00022737"/>
    </source>
</evidence>
<evidence type="ECO:0000256" key="1">
    <source>
        <dbReference type="ARBA" id="ARBA00022614"/>
    </source>
</evidence>
<dbReference type="SMART" id="SM00365">
    <property type="entry name" value="LRR_SD22"/>
    <property type="match status" value="7"/>
</dbReference>
<feature type="compositionally biased region" description="Basic and acidic residues" evidence="3">
    <location>
        <begin position="1"/>
        <end position="14"/>
    </location>
</feature>
<dbReference type="SUPFAM" id="SSF52047">
    <property type="entry name" value="RNI-like"/>
    <property type="match status" value="1"/>
</dbReference>
<dbReference type="Proteomes" id="UP000198287">
    <property type="component" value="Unassembled WGS sequence"/>
</dbReference>
<evidence type="ECO:0000313" key="5">
    <source>
        <dbReference type="Proteomes" id="UP000198287"/>
    </source>
</evidence>
<dbReference type="Gene3D" id="3.80.10.10">
    <property type="entry name" value="Ribonuclease Inhibitor"/>
    <property type="match status" value="4"/>
</dbReference>
<protein>
    <submittedName>
        <fullName evidence="4">Insulin-like growth factor-binding protein complex acid labile subunit</fullName>
    </submittedName>
</protein>
<comment type="caution">
    <text evidence="4">The sequence shown here is derived from an EMBL/GenBank/DDBJ whole genome shotgun (WGS) entry which is preliminary data.</text>
</comment>
<dbReference type="SMART" id="SM00369">
    <property type="entry name" value="LRR_TYP"/>
    <property type="match status" value="16"/>
</dbReference>
<feature type="compositionally biased region" description="Low complexity" evidence="3">
    <location>
        <begin position="16"/>
        <end position="46"/>
    </location>
</feature>
<dbReference type="OrthoDB" id="2015831at2759"/>
<organism evidence="4 5">
    <name type="scientific">Folsomia candida</name>
    <name type="common">Springtail</name>
    <dbReference type="NCBI Taxonomy" id="158441"/>
    <lineage>
        <taxon>Eukaryota</taxon>
        <taxon>Metazoa</taxon>
        <taxon>Ecdysozoa</taxon>
        <taxon>Arthropoda</taxon>
        <taxon>Hexapoda</taxon>
        <taxon>Collembola</taxon>
        <taxon>Entomobryomorpha</taxon>
        <taxon>Isotomoidea</taxon>
        <taxon>Isotomidae</taxon>
        <taxon>Proisotominae</taxon>
        <taxon>Folsomia</taxon>
    </lineage>
</organism>
<name>A0A226DA74_FOLCA</name>
<dbReference type="Pfam" id="PF13855">
    <property type="entry name" value="LRR_8"/>
    <property type="match status" value="4"/>
</dbReference>
<dbReference type="SUPFAM" id="SSF52058">
    <property type="entry name" value="L domain-like"/>
    <property type="match status" value="2"/>
</dbReference>
<dbReference type="PANTHER" id="PTHR45617:SF181">
    <property type="entry name" value="LP04042P"/>
    <property type="match status" value="1"/>
</dbReference>
<evidence type="ECO:0000313" key="4">
    <source>
        <dbReference type="EMBL" id="OXA41754.1"/>
    </source>
</evidence>
<dbReference type="InterPro" id="IPR001611">
    <property type="entry name" value="Leu-rich_rpt"/>
</dbReference>
<keyword evidence="1" id="KW-0433">Leucine-rich repeat</keyword>
<dbReference type="EMBL" id="LNIX01000028">
    <property type="protein sequence ID" value="OXA41754.1"/>
    <property type="molecule type" value="Genomic_DNA"/>
</dbReference>
<evidence type="ECO:0000256" key="3">
    <source>
        <dbReference type="SAM" id="MobiDB-lite"/>
    </source>
</evidence>
<dbReference type="FunFam" id="3.80.10.10:FF:001164">
    <property type="entry name" value="GH01279p"/>
    <property type="match status" value="1"/>
</dbReference>
<dbReference type="SMART" id="SM00364">
    <property type="entry name" value="LRR_BAC"/>
    <property type="match status" value="7"/>
</dbReference>
<dbReference type="InterPro" id="IPR032675">
    <property type="entry name" value="LRR_dom_sf"/>
</dbReference>
<dbReference type="InterPro" id="IPR003591">
    <property type="entry name" value="Leu-rich_rpt_typical-subtyp"/>
</dbReference>
<dbReference type="PROSITE" id="PS51450">
    <property type="entry name" value="LRR"/>
    <property type="match status" value="4"/>
</dbReference>
<dbReference type="OMA" id="HESAFTN"/>
<proteinExistence type="predicted"/>
<keyword evidence="5" id="KW-1185">Reference proteome</keyword>
<reference evidence="4 5" key="1">
    <citation type="submission" date="2015-12" db="EMBL/GenBank/DDBJ databases">
        <title>The genome of Folsomia candida.</title>
        <authorList>
            <person name="Faddeeva A."/>
            <person name="Derks M.F."/>
            <person name="Anvar Y."/>
            <person name="Smit S."/>
            <person name="Van Straalen N."/>
            <person name="Roelofs D."/>
        </authorList>
    </citation>
    <scope>NUCLEOTIDE SEQUENCE [LARGE SCALE GENOMIC DNA]</scope>
    <source>
        <strain evidence="4 5">VU population</strain>
        <tissue evidence="4">Whole body</tissue>
    </source>
</reference>
<dbReference type="STRING" id="158441.A0A226DA74"/>